<organism evidence="1 2">
    <name type="scientific">Ramularia collo-cygni</name>
    <dbReference type="NCBI Taxonomy" id="112498"/>
    <lineage>
        <taxon>Eukaryota</taxon>
        <taxon>Fungi</taxon>
        <taxon>Dikarya</taxon>
        <taxon>Ascomycota</taxon>
        <taxon>Pezizomycotina</taxon>
        <taxon>Dothideomycetes</taxon>
        <taxon>Dothideomycetidae</taxon>
        <taxon>Mycosphaerellales</taxon>
        <taxon>Mycosphaerellaceae</taxon>
        <taxon>Ramularia</taxon>
    </lineage>
</organism>
<proteinExistence type="predicted"/>
<reference evidence="1 2" key="1">
    <citation type="submission" date="2016-03" db="EMBL/GenBank/DDBJ databases">
        <authorList>
            <person name="Ploux O."/>
        </authorList>
    </citation>
    <scope>NUCLEOTIDE SEQUENCE [LARGE SCALE GENOMIC DNA]</scope>
    <source>
        <strain evidence="1 2">URUG2</strain>
    </source>
</reference>
<gene>
    <name evidence="1" type="ORF">RCC_08944</name>
</gene>
<dbReference type="GeneID" id="35604023"/>
<accession>A0A2D3V5G8</accession>
<dbReference type="Proteomes" id="UP000225277">
    <property type="component" value="Unassembled WGS sequence"/>
</dbReference>
<dbReference type="STRING" id="112498.A0A2D3V5G8"/>
<dbReference type="AlphaFoldDB" id="A0A2D3V5G8"/>
<dbReference type="RefSeq" id="XP_023629957.1">
    <property type="nucleotide sequence ID" value="XM_023774189.1"/>
</dbReference>
<sequence length="352" mass="39454">MATDNATDLDKLCVSAFDSEYLDDKTLAMSQHQEAINGLKQLQKSSDDKQRKKAAKKQVKFHTARLQLLQELGNGSILKVLPTAKSAQQELLVGSTALSMDQWRIKLYQEAYTADPNAQIPADAIHLFTKPIPPYSPTVPLTPPSVFEIHYSSEMNGLNGGNFFYVKAKDPTTHQTFYVLKLLKQRGMQMTEARLYRAAGFTSNGASLVTISQIDTRQLGGCSPSSIGRNLTLDNSFGAVEEKMDRQMKPHWNPRRFTYGGRNFVWKRREGSLAGVGPQDLYETTRVWPDPSSKTGKFLDDVLPDCYSWGEMKARITKLCIINIRGGIDQAFMEYILASQLTKLIVELHGHD</sequence>
<dbReference type="OrthoDB" id="5120991at2759"/>
<name>A0A2D3V5G8_9PEZI</name>
<keyword evidence="2" id="KW-1185">Reference proteome</keyword>
<evidence type="ECO:0000313" key="1">
    <source>
        <dbReference type="EMBL" id="CZT23233.1"/>
    </source>
</evidence>
<evidence type="ECO:0000313" key="2">
    <source>
        <dbReference type="Proteomes" id="UP000225277"/>
    </source>
</evidence>
<protein>
    <submittedName>
        <fullName evidence="1">Uncharacterized protein</fullName>
    </submittedName>
</protein>
<dbReference type="EMBL" id="FJUY01000016">
    <property type="protein sequence ID" value="CZT23233.1"/>
    <property type="molecule type" value="Genomic_DNA"/>
</dbReference>